<protein>
    <submittedName>
        <fullName evidence="1">Uncharacterized protein</fullName>
    </submittedName>
</protein>
<sequence length="237" mass="26188">MSTEDGERSGRPKELKDFYRLYRQEMKKTSIIPGLLLLLGSVAPGHARYTMYQDESSALQAIVPQSRRTRICTELCMSGLGGTSCGDNCYDLIPTNMPLAGTGQTKQEHVTTNNDKKYNVTARQDSCDVLCKNGLGYPLCNCAYDTSTTRYDPDFVQVCSTFCVNYDYQIYGCQNCTLYKEFSSKQTETSSMDDFQEASMNVGSTLGTTLSIGWDSWCLEMCSDGNGGAACNCDLLP</sequence>
<reference evidence="1" key="1">
    <citation type="submission" date="2020-08" db="EMBL/GenBank/DDBJ databases">
        <title>Genome sequencing and assembly of the red palm weevil Rhynchophorus ferrugineus.</title>
        <authorList>
            <person name="Dias G.B."/>
            <person name="Bergman C.M."/>
            <person name="Manee M."/>
        </authorList>
    </citation>
    <scope>NUCLEOTIDE SEQUENCE</scope>
    <source>
        <strain evidence="1">AA-2017</strain>
        <tissue evidence="1">Whole larva</tissue>
    </source>
</reference>
<keyword evidence="2" id="KW-1185">Reference proteome</keyword>
<dbReference type="OrthoDB" id="8173223at2759"/>
<evidence type="ECO:0000313" key="2">
    <source>
        <dbReference type="Proteomes" id="UP000625711"/>
    </source>
</evidence>
<organism evidence="1 2">
    <name type="scientific">Rhynchophorus ferrugineus</name>
    <name type="common">Red palm weevil</name>
    <name type="synonym">Curculio ferrugineus</name>
    <dbReference type="NCBI Taxonomy" id="354439"/>
    <lineage>
        <taxon>Eukaryota</taxon>
        <taxon>Metazoa</taxon>
        <taxon>Ecdysozoa</taxon>
        <taxon>Arthropoda</taxon>
        <taxon>Hexapoda</taxon>
        <taxon>Insecta</taxon>
        <taxon>Pterygota</taxon>
        <taxon>Neoptera</taxon>
        <taxon>Endopterygota</taxon>
        <taxon>Coleoptera</taxon>
        <taxon>Polyphaga</taxon>
        <taxon>Cucujiformia</taxon>
        <taxon>Curculionidae</taxon>
        <taxon>Dryophthorinae</taxon>
        <taxon>Rhynchophorus</taxon>
    </lineage>
</organism>
<dbReference type="Proteomes" id="UP000625711">
    <property type="component" value="Unassembled WGS sequence"/>
</dbReference>
<gene>
    <name evidence="1" type="ORF">GWI33_022783</name>
</gene>
<proteinExistence type="predicted"/>
<evidence type="ECO:0000313" key="1">
    <source>
        <dbReference type="EMBL" id="KAF7283960.1"/>
    </source>
</evidence>
<comment type="caution">
    <text evidence="1">The sequence shown here is derived from an EMBL/GenBank/DDBJ whole genome shotgun (WGS) entry which is preliminary data.</text>
</comment>
<name>A0A834IU33_RHYFE</name>
<dbReference type="EMBL" id="JAACXV010000085">
    <property type="protein sequence ID" value="KAF7283960.1"/>
    <property type="molecule type" value="Genomic_DNA"/>
</dbReference>
<dbReference type="AlphaFoldDB" id="A0A834IU33"/>
<accession>A0A834IU33</accession>